<evidence type="ECO:0000259" key="8">
    <source>
        <dbReference type="Pfam" id="PF13382"/>
    </source>
</evidence>
<gene>
    <name evidence="6 9" type="primary">ade</name>
    <name evidence="9" type="ORF">DK846_07555</name>
</gene>
<dbReference type="InterPro" id="IPR006679">
    <property type="entry name" value="Adenine_deam"/>
</dbReference>
<dbReference type="InterPro" id="IPR011059">
    <property type="entry name" value="Metal-dep_hydrolase_composite"/>
</dbReference>
<evidence type="ECO:0000256" key="6">
    <source>
        <dbReference type="HAMAP-Rule" id="MF_01518"/>
    </source>
</evidence>
<dbReference type="PANTHER" id="PTHR11113">
    <property type="entry name" value="N-ACETYLGLUCOSAMINE-6-PHOSPHATE DEACETYLASE"/>
    <property type="match status" value="1"/>
</dbReference>
<protein>
    <recommendedName>
        <fullName evidence="2 6">Adenine deaminase</fullName>
        <shortName evidence="6">Adenase</shortName>
        <shortName evidence="6">Adenine aminase</shortName>
        <ecNumber evidence="2 6">3.5.4.2</ecNumber>
    </recommendedName>
</protein>
<dbReference type="CDD" id="cd01295">
    <property type="entry name" value="AdeC"/>
    <property type="match status" value="1"/>
</dbReference>
<evidence type="ECO:0000256" key="5">
    <source>
        <dbReference type="ARBA" id="ARBA00047720"/>
    </source>
</evidence>
<feature type="domain" description="Adenine deaminase C-terminal" evidence="8">
    <location>
        <begin position="394"/>
        <end position="542"/>
    </location>
</feature>
<comment type="caution">
    <text evidence="9">The sequence shown here is derived from an EMBL/GenBank/DDBJ whole genome shotgun (WGS) entry which is preliminary data.</text>
</comment>
<dbReference type="InterPro" id="IPR032466">
    <property type="entry name" value="Metal_Hydrolase"/>
</dbReference>
<feature type="domain" description="Amidohydrolase-related" evidence="7">
    <location>
        <begin position="62"/>
        <end position="339"/>
    </location>
</feature>
<dbReference type="Pfam" id="PF01979">
    <property type="entry name" value="Amidohydro_1"/>
    <property type="match status" value="1"/>
</dbReference>
<sequence length="555" mass="60689">MKLFIDVARGVRPADLVITNAQIYNPFIREWEIGSLAIQDGRIAGVGNYHGMHELNLKGLSIVPGLIDAHVHIESSLLTPAEYARVVLLHGTTTVIADPHEIANVCGKDGIKYMLKSQDVTPLDLFFTLPSCVPATPLDESAEILSAEDLTMFIHHSGVVGLGEMMNVPGTLNQDPDVMKKLALSDIKEGHAPFLRGPDLQAYIATGVQSDHETISLEEAREKIKSGMYLYVREGSTEKNLNVLLPAITSATADRCSFCTDDRHVDMLVESGHIDDCIRKAIESGLEPELAYRLATLSPAERFGLHDRGALNPGRLADFCVIDDVNTCNVIRTFKHGKEILNISYHATPTCSYQFRSHVPSPEDIRITGNGRARVVGIIPEQIATDSLIYEISGETPYDIDQDIIKVVVASRYYEDRVGIGLVHGLKMKEGAIASSVAHDSHHVIAAGTSDDEILHACREVIRNRGGMVCVHDGFSTVLPLSCAGLMADEPYTQVYNQLSKLNKLTEKTGAIENPFMYLSFLSLTVIPSLRITPGGVFDCSLFAQVPLFIDEMGS</sequence>
<name>A0A2V2N8Q9_9EURY</name>
<dbReference type="GO" id="GO:0006146">
    <property type="term" value="P:adenine catabolic process"/>
    <property type="evidence" value="ECO:0007669"/>
    <property type="project" value="InterPro"/>
</dbReference>
<comment type="catalytic activity">
    <reaction evidence="5 6">
        <text>adenine + H2O + H(+) = hypoxanthine + NH4(+)</text>
        <dbReference type="Rhea" id="RHEA:23688"/>
        <dbReference type="ChEBI" id="CHEBI:15377"/>
        <dbReference type="ChEBI" id="CHEBI:15378"/>
        <dbReference type="ChEBI" id="CHEBI:16708"/>
        <dbReference type="ChEBI" id="CHEBI:17368"/>
        <dbReference type="ChEBI" id="CHEBI:28938"/>
        <dbReference type="EC" id="3.5.4.2"/>
    </reaction>
</comment>
<dbReference type="SUPFAM" id="SSF51338">
    <property type="entry name" value="Composite domain of metallo-dependent hydrolases"/>
    <property type="match status" value="1"/>
</dbReference>
<evidence type="ECO:0000256" key="3">
    <source>
        <dbReference type="ARBA" id="ARBA00022801"/>
    </source>
</evidence>
<evidence type="ECO:0000256" key="1">
    <source>
        <dbReference type="ARBA" id="ARBA00006773"/>
    </source>
</evidence>
<dbReference type="GO" id="GO:0000034">
    <property type="term" value="F:adenine deaminase activity"/>
    <property type="evidence" value="ECO:0007669"/>
    <property type="project" value="UniProtKB-UniRule"/>
</dbReference>
<dbReference type="HAMAP" id="MF_01518">
    <property type="entry name" value="Adenine_deamin"/>
    <property type="match status" value="1"/>
</dbReference>
<dbReference type="AlphaFoldDB" id="A0A2V2N8Q9"/>
<dbReference type="Pfam" id="PF13382">
    <property type="entry name" value="Adenine_deam_C"/>
    <property type="match status" value="1"/>
</dbReference>
<dbReference type="SUPFAM" id="SSF51556">
    <property type="entry name" value="Metallo-dependent hydrolases"/>
    <property type="match status" value="1"/>
</dbReference>
<keyword evidence="4 6" id="KW-0464">Manganese</keyword>
<evidence type="ECO:0000256" key="4">
    <source>
        <dbReference type="ARBA" id="ARBA00023211"/>
    </source>
</evidence>
<dbReference type="PANTHER" id="PTHR11113:SF2">
    <property type="entry name" value="ADENINE DEAMINASE"/>
    <property type="match status" value="1"/>
</dbReference>
<evidence type="ECO:0000259" key="7">
    <source>
        <dbReference type="Pfam" id="PF01979"/>
    </source>
</evidence>
<evidence type="ECO:0000313" key="10">
    <source>
        <dbReference type="Proteomes" id="UP000245657"/>
    </source>
</evidence>
<keyword evidence="3 6" id="KW-0378">Hydrolase</keyword>
<dbReference type="InterPro" id="IPR026912">
    <property type="entry name" value="Adenine_deam_C"/>
</dbReference>
<dbReference type="InterPro" id="IPR006680">
    <property type="entry name" value="Amidohydro-rel"/>
</dbReference>
<keyword evidence="10" id="KW-1185">Reference proteome</keyword>
<dbReference type="EC" id="3.5.4.2" evidence="2 6"/>
<comment type="similarity">
    <text evidence="1 6">Belongs to the metallo-dependent hydrolases superfamily. Adenine deaminase family.</text>
</comment>
<evidence type="ECO:0000256" key="2">
    <source>
        <dbReference type="ARBA" id="ARBA00012782"/>
    </source>
</evidence>
<dbReference type="Proteomes" id="UP000245657">
    <property type="component" value="Unassembled WGS sequence"/>
</dbReference>
<comment type="cofactor">
    <cofactor evidence="6">
        <name>Mn(2+)</name>
        <dbReference type="ChEBI" id="CHEBI:29035"/>
    </cofactor>
</comment>
<dbReference type="OrthoDB" id="24954at2157"/>
<dbReference type="EMBL" id="QGMY01000006">
    <property type="protein sequence ID" value="PWR72898.1"/>
    <property type="molecule type" value="Genomic_DNA"/>
</dbReference>
<dbReference type="Gene3D" id="2.30.40.10">
    <property type="entry name" value="Urease, subunit C, domain 1"/>
    <property type="match status" value="1"/>
</dbReference>
<proteinExistence type="inferred from homology"/>
<evidence type="ECO:0000313" key="9">
    <source>
        <dbReference type="EMBL" id="PWR72898.1"/>
    </source>
</evidence>
<reference evidence="9 10" key="1">
    <citation type="submission" date="2018-05" db="EMBL/GenBank/DDBJ databases">
        <title>Draft genome of Methanospirillum lacunae Ki8-1.</title>
        <authorList>
            <person name="Dueholm M.S."/>
            <person name="Nielsen P.H."/>
            <person name="Bakmann L.F."/>
            <person name="Otzen D.E."/>
        </authorList>
    </citation>
    <scope>NUCLEOTIDE SEQUENCE [LARGE SCALE GENOMIC DNA]</scope>
    <source>
        <strain evidence="9 10">Ki8-1</strain>
    </source>
</reference>
<dbReference type="NCBIfam" id="TIGR01178">
    <property type="entry name" value="ade"/>
    <property type="match status" value="1"/>
</dbReference>
<accession>A0A2V2N8Q9</accession>
<organism evidence="9 10">
    <name type="scientific">Methanospirillum lacunae</name>
    <dbReference type="NCBI Taxonomy" id="668570"/>
    <lineage>
        <taxon>Archaea</taxon>
        <taxon>Methanobacteriati</taxon>
        <taxon>Methanobacteriota</taxon>
        <taxon>Stenosarchaea group</taxon>
        <taxon>Methanomicrobia</taxon>
        <taxon>Methanomicrobiales</taxon>
        <taxon>Methanospirillaceae</taxon>
        <taxon>Methanospirillum</taxon>
    </lineage>
</organism>
<dbReference type="Gene3D" id="3.20.20.140">
    <property type="entry name" value="Metal-dependent hydrolases"/>
    <property type="match status" value="1"/>
</dbReference>